<name>A0A4Y2HLI3_ARAVE</name>
<dbReference type="EMBL" id="BGPR01002012">
    <property type="protein sequence ID" value="GBM66226.1"/>
    <property type="molecule type" value="Genomic_DNA"/>
</dbReference>
<accession>A0A4Y2HLI3</accession>
<comment type="caution">
    <text evidence="1">The sequence shown here is derived from an EMBL/GenBank/DDBJ whole genome shotgun (WGS) entry which is preliminary data.</text>
</comment>
<dbReference type="AlphaFoldDB" id="A0A4Y2HLI3"/>
<sequence>MNTKQERQLLLLRYYKTTLQATPTIRAFKGICQKTAHAPDFPCYGAGFCIQQTLSDTPSDRRLNKLQNVFRLEKVIMVQRISSMAQGSQVFPANRYQ</sequence>
<proteinExistence type="predicted"/>
<gene>
    <name evidence="1" type="ORF">AVEN_27912_1</name>
</gene>
<protein>
    <submittedName>
        <fullName evidence="1">Uncharacterized protein</fullName>
    </submittedName>
</protein>
<reference evidence="1 2" key="1">
    <citation type="journal article" date="2019" name="Sci. Rep.">
        <title>Orb-weaving spider Araneus ventricosus genome elucidates the spidroin gene catalogue.</title>
        <authorList>
            <person name="Kono N."/>
            <person name="Nakamura H."/>
            <person name="Ohtoshi R."/>
            <person name="Moran D.A.P."/>
            <person name="Shinohara A."/>
            <person name="Yoshida Y."/>
            <person name="Fujiwara M."/>
            <person name="Mori M."/>
            <person name="Tomita M."/>
            <person name="Arakawa K."/>
        </authorList>
    </citation>
    <scope>NUCLEOTIDE SEQUENCE [LARGE SCALE GENOMIC DNA]</scope>
</reference>
<organism evidence="1 2">
    <name type="scientific">Araneus ventricosus</name>
    <name type="common">Orbweaver spider</name>
    <name type="synonym">Epeira ventricosa</name>
    <dbReference type="NCBI Taxonomy" id="182803"/>
    <lineage>
        <taxon>Eukaryota</taxon>
        <taxon>Metazoa</taxon>
        <taxon>Ecdysozoa</taxon>
        <taxon>Arthropoda</taxon>
        <taxon>Chelicerata</taxon>
        <taxon>Arachnida</taxon>
        <taxon>Araneae</taxon>
        <taxon>Araneomorphae</taxon>
        <taxon>Entelegynae</taxon>
        <taxon>Araneoidea</taxon>
        <taxon>Araneidae</taxon>
        <taxon>Araneus</taxon>
    </lineage>
</organism>
<dbReference type="Proteomes" id="UP000499080">
    <property type="component" value="Unassembled WGS sequence"/>
</dbReference>
<evidence type="ECO:0000313" key="1">
    <source>
        <dbReference type="EMBL" id="GBM66226.1"/>
    </source>
</evidence>
<keyword evidence="2" id="KW-1185">Reference proteome</keyword>
<evidence type="ECO:0000313" key="2">
    <source>
        <dbReference type="Proteomes" id="UP000499080"/>
    </source>
</evidence>